<accession>A0A7Y3T4K3</accession>
<gene>
    <name evidence="1" type="ORF">EHE22_09515</name>
</gene>
<proteinExistence type="predicted"/>
<dbReference type="RefSeq" id="WP_171379934.1">
    <property type="nucleotide sequence ID" value="NZ_PKQI01000002.1"/>
</dbReference>
<sequence>MSEALQPGLPQGKWVDPPVLSIDPAKLPDELPRGGDIPDDLDPLADGVLMAHQAEWIADDSILKICAKGRRTGITFAEALDCTLIAAAQRSAGGQNVFYIPDTKPKGREFIGYCAHFAKTVAKEMLTIEDGIFFDIREDGSTNAISSYIIRFSSGFRIEALSSRPENIRGLQGTVVIDEAAFHRDVRNVIDAVGALLIWGGKIRIISSHNGVTNPFNELIKEAEAGKNGFVVHTYTFSDAVHNGLFKRVCLIKGEEWTPDKEAAWEAKIRSAYGTRTAKMRQELDAIPSESEGAALTRVLIERCMSRDLPAVVRWDRPDDFKNLDDFEREEQAEAFCNEILKPLLSSLDPDREHCFGEDFARSGDKTAIVVFEIGSDLIRRARLIVELKNIPFDQQRDILFYIGDGLPRLIGGALDARGNGQYLAEKARQRWGECIHEVMFSTKWYSINMPAYIEAFGDKSLLLPYDADVLADHQALAYVGGIIKVPDGHSSKGADGYDRHGDTAPAGALAFFASSLEAIAYEYETNRKTADASSLRGHNGGPPLDDDRRRTVDVYLRGSL</sequence>
<dbReference type="Gene3D" id="3.30.420.240">
    <property type="match status" value="1"/>
</dbReference>
<evidence type="ECO:0000313" key="2">
    <source>
        <dbReference type="Proteomes" id="UP000526233"/>
    </source>
</evidence>
<dbReference type="PIRSF" id="PIRSF007056">
    <property type="entry name" value="UCP007056"/>
    <property type="match status" value="1"/>
</dbReference>
<dbReference type="EMBL" id="PKQI01000002">
    <property type="protein sequence ID" value="NNV20663.1"/>
    <property type="molecule type" value="Genomic_DNA"/>
</dbReference>
<reference evidence="1 2" key="1">
    <citation type="submission" date="2018-11" db="EMBL/GenBank/DDBJ databases">
        <title>Genome sequencing and analysis.</title>
        <authorList>
            <person name="Huang Y.-T."/>
        </authorList>
    </citation>
    <scope>NUCLEOTIDE SEQUENCE [LARGE SCALE GENOMIC DNA]</scope>
    <source>
        <strain evidence="1 2">SHIN</strain>
    </source>
</reference>
<organism evidence="1 2">
    <name type="scientific">Brucella pseudogrignonensis</name>
    <dbReference type="NCBI Taxonomy" id="419475"/>
    <lineage>
        <taxon>Bacteria</taxon>
        <taxon>Pseudomonadati</taxon>
        <taxon>Pseudomonadota</taxon>
        <taxon>Alphaproteobacteria</taxon>
        <taxon>Hyphomicrobiales</taxon>
        <taxon>Brucellaceae</taxon>
        <taxon>Brucella/Ochrobactrum group</taxon>
        <taxon>Brucella</taxon>
    </lineage>
</organism>
<dbReference type="Proteomes" id="UP000526233">
    <property type="component" value="Unassembled WGS sequence"/>
</dbReference>
<dbReference type="AlphaFoldDB" id="A0A7Y3T4K3"/>
<evidence type="ECO:0008006" key="3">
    <source>
        <dbReference type="Google" id="ProtNLM"/>
    </source>
</evidence>
<comment type="caution">
    <text evidence="1">The sequence shown here is derived from an EMBL/GenBank/DDBJ whole genome shotgun (WGS) entry which is preliminary data.</text>
</comment>
<dbReference type="Gene3D" id="3.40.50.300">
    <property type="entry name" value="P-loop containing nucleotide triphosphate hydrolases"/>
    <property type="match status" value="1"/>
</dbReference>
<dbReference type="InterPro" id="IPR012036">
    <property type="entry name" value="Phage_Mu_Gp28"/>
</dbReference>
<evidence type="ECO:0000313" key="1">
    <source>
        <dbReference type="EMBL" id="NNV20663.1"/>
    </source>
</evidence>
<dbReference type="InterPro" id="IPR027417">
    <property type="entry name" value="P-loop_NTPase"/>
</dbReference>
<protein>
    <recommendedName>
        <fullName evidence="3">Mu-like prophage FluMu protein gp28</fullName>
    </recommendedName>
</protein>
<name>A0A7Y3T4K3_9HYPH</name>